<dbReference type="GO" id="GO:0005802">
    <property type="term" value="C:trans-Golgi network"/>
    <property type="evidence" value="ECO:0007669"/>
    <property type="project" value="TreeGrafter"/>
</dbReference>
<keyword evidence="6" id="KW-0963">Cytoplasm</keyword>
<evidence type="ECO:0000256" key="1">
    <source>
        <dbReference type="ARBA" id="ARBA00002743"/>
    </source>
</evidence>
<dbReference type="Pfam" id="PF10224">
    <property type="entry name" value="DUF2205"/>
    <property type="match status" value="1"/>
</dbReference>
<dbReference type="Proteomes" id="UP000410492">
    <property type="component" value="Unassembled WGS sequence"/>
</dbReference>
<reference evidence="10 11" key="1">
    <citation type="submission" date="2019-01" db="EMBL/GenBank/DDBJ databases">
        <authorList>
            <person name="Sayadi A."/>
        </authorList>
    </citation>
    <scope>NUCLEOTIDE SEQUENCE [LARGE SCALE GENOMIC DNA]</scope>
</reference>
<evidence type="ECO:0000256" key="2">
    <source>
        <dbReference type="ARBA" id="ARBA00004255"/>
    </source>
</evidence>
<comment type="function">
    <text evidence="1">Positive regulator of amino acid starvation-induced autophagy.</text>
</comment>
<evidence type="ECO:0000256" key="7">
    <source>
        <dbReference type="ARBA" id="ARBA00023034"/>
    </source>
</evidence>
<proteinExistence type="inferred from homology"/>
<protein>
    <submittedName>
        <fullName evidence="10">Uncharacterized protein</fullName>
    </submittedName>
</protein>
<dbReference type="EMBL" id="CAACVG010002578">
    <property type="protein sequence ID" value="VEN36638.1"/>
    <property type="molecule type" value="Genomic_DNA"/>
</dbReference>
<dbReference type="GO" id="GO:0005829">
    <property type="term" value="C:cytosol"/>
    <property type="evidence" value="ECO:0007669"/>
    <property type="project" value="UniProtKB-SubCell"/>
</dbReference>
<evidence type="ECO:0000256" key="6">
    <source>
        <dbReference type="ARBA" id="ARBA00022490"/>
    </source>
</evidence>
<dbReference type="OrthoDB" id="2163284at2759"/>
<evidence type="ECO:0000313" key="10">
    <source>
        <dbReference type="EMBL" id="VEN36638.1"/>
    </source>
</evidence>
<comment type="subcellular location">
    <subcellularLocation>
        <location evidence="3">Cytoplasm</location>
        <location evidence="3">Cytosol</location>
    </subcellularLocation>
    <subcellularLocation>
        <location evidence="2">Golgi apparatus membrane</location>
        <topology evidence="2">Peripheral membrane protein</topology>
        <orientation evidence="2">Cytoplasmic side</orientation>
    </subcellularLocation>
    <subcellularLocation>
        <location evidence="4">Golgi apparatus</location>
        <location evidence="4">trans-Golgi network</location>
    </subcellularLocation>
</comment>
<evidence type="ECO:0000256" key="5">
    <source>
        <dbReference type="ARBA" id="ARBA00010880"/>
    </source>
</evidence>
<keyword evidence="9" id="KW-0472">Membrane</keyword>
<keyword evidence="8" id="KW-0175">Coiled coil</keyword>
<dbReference type="PANTHER" id="PTHR21614:SF0">
    <property type="entry name" value="GEO08385P1"/>
    <property type="match status" value="1"/>
</dbReference>
<evidence type="ECO:0000256" key="3">
    <source>
        <dbReference type="ARBA" id="ARBA00004514"/>
    </source>
</evidence>
<dbReference type="PANTHER" id="PTHR21614">
    <property type="entry name" value="SHORT COILED COIL PROTEIN"/>
    <property type="match status" value="1"/>
</dbReference>
<evidence type="ECO:0000256" key="9">
    <source>
        <dbReference type="ARBA" id="ARBA00023136"/>
    </source>
</evidence>
<evidence type="ECO:0000256" key="8">
    <source>
        <dbReference type="ARBA" id="ARBA00023054"/>
    </source>
</evidence>
<dbReference type="AlphaFoldDB" id="A0A653BM10"/>
<dbReference type="InterPro" id="IPR019357">
    <property type="entry name" value="SCOC"/>
</dbReference>
<keyword evidence="11" id="KW-1185">Reference proteome</keyword>
<dbReference type="Gene3D" id="1.20.5.170">
    <property type="match status" value="1"/>
</dbReference>
<gene>
    <name evidence="10" type="ORF">CALMAC_LOCUS2182</name>
</gene>
<dbReference type="GO" id="GO:0000139">
    <property type="term" value="C:Golgi membrane"/>
    <property type="evidence" value="ECO:0007669"/>
    <property type="project" value="UniProtKB-SubCell"/>
</dbReference>
<organism evidence="10 11">
    <name type="scientific">Callosobruchus maculatus</name>
    <name type="common">Southern cowpea weevil</name>
    <name type="synonym">Pulse bruchid</name>
    <dbReference type="NCBI Taxonomy" id="64391"/>
    <lineage>
        <taxon>Eukaryota</taxon>
        <taxon>Metazoa</taxon>
        <taxon>Ecdysozoa</taxon>
        <taxon>Arthropoda</taxon>
        <taxon>Hexapoda</taxon>
        <taxon>Insecta</taxon>
        <taxon>Pterygota</taxon>
        <taxon>Neoptera</taxon>
        <taxon>Endopterygota</taxon>
        <taxon>Coleoptera</taxon>
        <taxon>Polyphaga</taxon>
        <taxon>Cucujiformia</taxon>
        <taxon>Chrysomeloidea</taxon>
        <taxon>Chrysomelidae</taxon>
        <taxon>Bruchinae</taxon>
        <taxon>Bruchini</taxon>
        <taxon>Callosobruchus</taxon>
    </lineage>
</organism>
<evidence type="ECO:0000313" key="11">
    <source>
        <dbReference type="Proteomes" id="UP000410492"/>
    </source>
</evidence>
<keyword evidence="7" id="KW-0333">Golgi apparatus</keyword>
<name>A0A653BM10_CALMS</name>
<evidence type="ECO:0000256" key="4">
    <source>
        <dbReference type="ARBA" id="ARBA00004601"/>
    </source>
</evidence>
<comment type="similarity">
    <text evidence="5">Belongs to the SCOC family.</text>
</comment>
<accession>A0A653BM10</accession>
<sequence length="124" mass="14413">MESSEDTSIQVDKQLQTDIDTTCISERQTIVAADQSSEYELRDSKILKPASCLQHVSRNDRVAYIIERREREMLVSQIVELQSTLSDLSLKVDNIKLENFKLRSDNEVLVHYIQNLVYDFDMTQ</sequence>